<evidence type="ECO:0000313" key="11">
    <source>
        <dbReference type="EMBL" id="TBW21419.1"/>
    </source>
</evidence>
<dbReference type="SUPFAM" id="SSF51395">
    <property type="entry name" value="FMN-linked oxidoreductases"/>
    <property type="match status" value="1"/>
</dbReference>
<keyword evidence="12" id="KW-1185">Reference proteome</keyword>
<dbReference type="PROSITE" id="PS00912">
    <property type="entry name" value="DHODEHASE_2"/>
    <property type="match status" value="1"/>
</dbReference>
<dbReference type="InterPro" id="IPR049622">
    <property type="entry name" value="Dihydroorotate_DH_I"/>
</dbReference>
<feature type="domain" description="Dihydroorotate dehydrogenase catalytic" evidence="10">
    <location>
        <begin position="7"/>
        <end position="290"/>
    </location>
</feature>
<keyword evidence="8 9" id="KW-0560">Oxidoreductase</keyword>
<gene>
    <name evidence="9" type="primary">pyrD</name>
    <name evidence="11" type="ORF">EZJ44_05570</name>
</gene>
<evidence type="ECO:0000256" key="5">
    <source>
        <dbReference type="ARBA" id="ARBA00022630"/>
    </source>
</evidence>
<feature type="binding site" evidence="9">
    <location>
        <position position="131"/>
    </location>
    <ligand>
        <name>substrate</name>
    </ligand>
</feature>
<dbReference type="HAMAP" id="MF_00224">
    <property type="entry name" value="DHO_dh_type1"/>
    <property type="match status" value="1"/>
</dbReference>
<feature type="binding site" evidence="9">
    <location>
        <begin position="247"/>
        <end position="248"/>
    </location>
    <ligand>
        <name>FMN</name>
        <dbReference type="ChEBI" id="CHEBI:58210"/>
    </ligand>
</feature>
<feature type="binding site" evidence="9">
    <location>
        <begin position="48"/>
        <end position="49"/>
    </location>
    <ligand>
        <name>FMN</name>
        <dbReference type="ChEBI" id="CHEBI:58210"/>
    </ligand>
</feature>
<dbReference type="Gene3D" id="3.20.20.70">
    <property type="entry name" value="Aldolase class I"/>
    <property type="match status" value="1"/>
</dbReference>
<keyword evidence="6 9" id="KW-0288">FMN</keyword>
<evidence type="ECO:0000256" key="4">
    <source>
        <dbReference type="ARBA" id="ARBA00022490"/>
    </source>
</evidence>
<feature type="binding site" evidence="9">
    <location>
        <begin position="196"/>
        <end position="197"/>
    </location>
    <ligand>
        <name>substrate</name>
    </ligand>
</feature>
<dbReference type="NCBIfam" id="TIGR01037">
    <property type="entry name" value="pyrD_sub1_fam"/>
    <property type="match status" value="1"/>
</dbReference>
<dbReference type="OrthoDB" id="9794954at2"/>
<evidence type="ECO:0000256" key="9">
    <source>
        <dbReference type="HAMAP-Rule" id="MF_00224"/>
    </source>
</evidence>
<protein>
    <recommendedName>
        <fullName evidence="9">Dihydroorotate dehydrogenase</fullName>
        <shortName evidence="9">DHOD</shortName>
        <shortName evidence="9">DHODase</shortName>
        <shortName evidence="9">DHOdehase</shortName>
        <ecNumber evidence="9">1.3.-.-</ecNumber>
    </recommendedName>
</protein>
<reference evidence="11 12" key="1">
    <citation type="submission" date="2019-02" db="EMBL/GenBank/DDBJ databases">
        <title>Arcanobacterium bovis sp. nov., isolated from the milk of a cow with mastitis.</title>
        <authorList>
            <person name="Sammra O."/>
            <person name="Foster G."/>
            <person name="Hassan A."/>
            <person name="Alssahen M."/>
            <person name="Laemmler C."/>
            <person name="Borowiak M."/>
            <person name="Malorny B."/>
            <person name="Abdulmawjood A."/>
        </authorList>
    </citation>
    <scope>NUCLEOTIDE SEQUENCE [LARGE SCALE GENOMIC DNA]</scope>
    <source>
        <strain evidence="11 12">C605018/01/1</strain>
    </source>
</reference>
<dbReference type="InterPro" id="IPR033888">
    <property type="entry name" value="DHOD_1B"/>
</dbReference>
<feature type="binding site" evidence="9">
    <location>
        <position position="103"/>
    </location>
    <ligand>
        <name>FMN</name>
        <dbReference type="ChEBI" id="CHEBI:58210"/>
    </ligand>
</feature>
<feature type="binding site" evidence="9">
    <location>
        <begin position="72"/>
        <end position="76"/>
    </location>
    <ligand>
        <name>substrate</name>
    </ligand>
</feature>
<dbReference type="InterPro" id="IPR001295">
    <property type="entry name" value="Dihydroorotate_DH_CS"/>
</dbReference>
<dbReference type="AlphaFoldDB" id="A0A4Q9UZG8"/>
<dbReference type="GO" id="GO:0006207">
    <property type="term" value="P:'de novo' pyrimidine nucleobase biosynthetic process"/>
    <property type="evidence" value="ECO:0007669"/>
    <property type="project" value="InterPro"/>
</dbReference>
<dbReference type="NCBIfam" id="NF005574">
    <property type="entry name" value="PRK07259.1"/>
    <property type="match status" value="1"/>
</dbReference>
<dbReference type="PANTHER" id="PTHR48109">
    <property type="entry name" value="DIHYDROOROTATE DEHYDROGENASE (QUINONE), MITOCHONDRIAL-RELATED"/>
    <property type="match status" value="1"/>
</dbReference>
<dbReference type="EMBL" id="SJDT01000004">
    <property type="protein sequence ID" value="TBW21419.1"/>
    <property type="molecule type" value="Genomic_DNA"/>
</dbReference>
<feature type="active site" description="Nucleophile" evidence="9">
    <location>
        <position position="134"/>
    </location>
</feature>
<evidence type="ECO:0000256" key="8">
    <source>
        <dbReference type="ARBA" id="ARBA00023002"/>
    </source>
</evidence>
<dbReference type="UniPathway" id="UPA00070"/>
<evidence type="ECO:0000313" key="12">
    <source>
        <dbReference type="Proteomes" id="UP000293036"/>
    </source>
</evidence>
<dbReference type="EC" id="1.3.-.-" evidence="9"/>
<dbReference type="InterPro" id="IPR005720">
    <property type="entry name" value="Dihydroorotate_DH_cat"/>
</dbReference>
<keyword evidence="4 9" id="KW-0963">Cytoplasm</keyword>
<dbReference type="InterPro" id="IPR013785">
    <property type="entry name" value="Aldolase_TIM"/>
</dbReference>
<dbReference type="PROSITE" id="PS00911">
    <property type="entry name" value="DHODEHASE_1"/>
    <property type="match status" value="1"/>
</dbReference>
<sequence length="312" mass="33150">MSDARRLQVNLCGIDLSNPIIPASGTFGFGYEFSQLYDLNILGSFAFKGTTGQARFGNPTPRVAECEAGMLNAIGLQNPGVDEVKRVELPRMREFFAKPVMANISGFTVEEYQHVASELDEETSIGWLELNISCPNVHGGGVNFGSYPDSAAQVTAAVREVTGKPLVVKLSPNVTDVVAVARACVDAGADALSVVNTLIGMRFDLKRRVPILANQVGGFSGAAIFPVALRMVHQVSNAVEVPVIGIGGVHSAEQVIEMMIAGATAVQVGTANLVDPFACPRIISELPAVMDRLGIDTLARLIEEIAQKRNGE</sequence>
<feature type="binding site" evidence="9">
    <location>
        <position position="48"/>
    </location>
    <ligand>
        <name>substrate</name>
    </ligand>
</feature>
<evidence type="ECO:0000256" key="7">
    <source>
        <dbReference type="ARBA" id="ARBA00022975"/>
    </source>
</evidence>
<evidence type="ECO:0000256" key="3">
    <source>
        <dbReference type="ARBA" id="ARBA00008008"/>
    </source>
</evidence>
<comment type="cofactor">
    <cofactor evidence="9">
        <name>FMN</name>
        <dbReference type="ChEBI" id="CHEBI:58210"/>
    </cofactor>
    <text evidence="9">Binds 1 FMN per subunit.</text>
</comment>
<proteinExistence type="inferred from homology"/>
<dbReference type="PIRSF" id="PIRSF000164">
    <property type="entry name" value="DHO_oxidase"/>
    <property type="match status" value="1"/>
</dbReference>
<dbReference type="Pfam" id="PF01180">
    <property type="entry name" value="DHO_dh"/>
    <property type="match status" value="1"/>
</dbReference>
<feature type="binding site" evidence="9">
    <location>
        <begin position="269"/>
        <end position="270"/>
    </location>
    <ligand>
        <name>FMN</name>
        <dbReference type="ChEBI" id="CHEBI:58210"/>
    </ligand>
</feature>
<comment type="pathway">
    <text evidence="2 9">Pyrimidine metabolism; UMP biosynthesis via de novo pathway.</text>
</comment>
<dbReference type="GO" id="GO:0044205">
    <property type="term" value="P:'de novo' UMP biosynthetic process"/>
    <property type="evidence" value="ECO:0007669"/>
    <property type="project" value="UniProtKB-UniRule"/>
</dbReference>
<feature type="binding site" evidence="9">
    <location>
        <position position="131"/>
    </location>
    <ligand>
        <name>FMN</name>
        <dbReference type="ChEBI" id="CHEBI:58210"/>
    </ligand>
</feature>
<dbReference type="PANTHER" id="PTHR48109:SF1">
    <property type="entry name" value="DIHYDROOROTATE DEHYDROGENASE (FUMARATE)"/>
    <property type="match status" value="1"/>
</dbReference>
<dbReference type="FunFam" id="3.20.20.70:FF:000027">
    <property type="entry name" value="Dihydropyrimidine dehydrogenase [NADP(+)]"/>
    <property type="match status" value="1"/>
</dbReference>
<organism evidence="11 12">
    <name type="scientific">Arcanobacterium bovis</name>
    <dbReference type="NCBI Taxonomy" id="2529275"/>
    <lineage>
        <taxon>Bacteria</taxon>
        <taxon>Bacillati</taxon>
        <taxon>Actinomycetota</taxon>
        <taxon>Actinomycetes</taxon>
        <taxon>Actinomycetales</taxon>
        <taxon>Actinomycetaceae</taxon>
        <taxon>Arcanobacterium</taxon>
    </lineage>
</organism>
<evidence type="ECO:0000256" key="6">
    <source>
        <dbReference type="ARBA" id="ARBA00022643"/>
    </source>
</evidence>
<comment type="similarity">
    <text evidence="3 9">Belongs to the dihydroorotate dehydrogenase family. Type 1 subfamily.</text>
</comment>
<dbReference type="Proteomes" id="UP000293036">
    <property type="component" value="Unassembled WGS sequence"/>
</dbReference>
<keyword evidence="5 9" id="KW-0285">Flavoprotein</keyword>
<comment type="function">
    <text evidence="9">Catalyzes the conversion of dihydroorotate to orotate.</text>
</comment>
<accession>A0A4Q9UZG8</accession>
<feature type="binding site" evidence="9">
    <location>
        <position position="169"/>
    </location>
    <ligand>
        <name>FMN</name>
        <dbReference type="ChEBI" id="CHEBI:58210"/>
    </ligand>
</feature>
<dbReference type="InterPro" id="IPR024920">
    <property type="entry name" value="Dihydroorotate_DH_1"/>
</dbReference>
<name>A0A4Q9UZG8_9ACTO</name>
<evidence type="ECO:0000259" key="10">
    <source>
        <dbReference type="Pfam" id="PF01180"/>
    </source>
</evidence>
<dbReference type="InterPro" id="IPR012135">
    <property type="entry name" value="Dihydroorotate_DH_1_2"/>
</dbReference>
<comment type="catalytic activity">
    <reaction evidence="9">
        <text>(S)-dihydroorotate + A = orotate + AH2</text>
        <dbReference type="Rhea" id="RHEA:18073"/>
        <dbReference type="ChEBI" id="CHEBI:13193"/>
        <dbReference type="ChEBI" id="CHEBI:17499"/>
        <dbReference type="ChEBI" id="CHEBI:30839"/>
        <dbReference type="ChEBI" id="CHEBI:30864"/>
    </reaction>
</comment>
<feature type="binding site" evidence="9">
    <location>
        <position position="24"/>
    </location>
    <ligand>
        <name>FMN</name>
        <dbReference type="ChEBI" id="CHEBI:58210"/>
    </ligand>
</feature>
<keyword evidence="7 9" id="KW-0665">Pyrimidine biosynthesis</keyword>
<evidence type="ECO:0000256" key="1">
    <source>
        <dbReference type="ARBA" id="ARBA00004496"/>
    </source>
</evidence>
<dbReference type="InterPro" id="IPR050074">
    <property type="entry name" value="DHO_dehydrogenase"/>
</dbReference>
<dbReference type="CDD" id="cd04740">
    <property type="entry name" value="DHOD_1B_like"/>
    <property type="match status" value="1"/>
</dbReference>
<evidence type="ECO:0000256" key="2">
    <source>
        <dbReference type="ARBA" id="ARBA00004725"/>
    </source>
</evidence>
<feature type="binding site" evidence="9">
    <location>
        <position position="195"/>
    </location>
    <ligand>
        <name>FMN</name>
        <dbReference type="ChEBI" id="CHEBI:58210"/>
    </ligand>
</feature>
<dbReference type="RefSeq" id="WP_131281162.1">
    <property type="nucleotide sequence ID" value="NZ_JBHSLR010000006.1"/>
</dbReference>
<dbReference type="GO" id="GO:0004152">
    <property type="term" value="F:dihydroorotate dehydrogenase activity"/>
    <property type="evidence" value="ECO:0007669"/>
    <property type="project" value="UniProtKB-UniRule"/>
</dbReference>
<feature type="binding site" evidence="9">
    <location>
        <position position="221"/>
    </location>
    <ligand>
        <name>FMN</name>
        <dbReference type="ChEBI" id="CHEBI:58210"/>
    </ligand>
</feature>
<comment type="subcellular location">
    <subcellularLocation>
        <location evidence="1 9">Cytoplasm</location>
    </subcellularLocation>
</comment>
<dbReference type="GO" id="GO:0005737">
    <property type="term" value="C:cytoplasm"/>
    <property type="evidence" value="ECO:0007669"/>
    <property type="project" value="UniProtKB-SubCell"/>
</dbReference>
<comment type="caution">
    <text evidence="11">The sequence shown here is derived from an EMBL/GenBank/DDBJ whole genome shotgun (WGS) entry which is preliminary data.</text>
</comment>